<evidence type="ECO:0000313" key="4">
    <source>
        <dbReference type="Proteomes" id="UP000002051"/>
    </source>
</evidence>
<dbReference type="EnsemblPlants" id="AES64628">
    <property type="protein sequence ID" value="AES64628"/>
    <property type="gene ID" value="MTR_2g027920"/>
</dbReference>
<dbReference type="PaxDb" id="3880-AES64628"/>
<protein>
    <submittedName>
        <fullName evidence="2 3">Uncharacterized protein</fullName>
    </submittedName>
</protein>
<dbReference type="Proteomes" id="UP000002051">
    <property type="component" value="Chromosome 2"/>
</dbReference>
<dbReference type="HOGENOM" id="CLU_148938_0_0_1"/>
<organism evidence="2 4">
    <name type="scientific">Medicago truncatula</name>
    <name type="common">Barrel medic</name>
    <name type="synonym">Medicago tribuloides</name>
    <dbReference type="NCBI Taxonomy" id="3880"/>
    <lineage>
        <taxon>Eukaryota</taxon>
        <taxon>Viridiplantae</taxon>
        <taxon>Streptophyta</taxon>
        <taxon>Embryophyta</taxon>
        <taxon>Tracheophyta</taxon>
        <taxon>Spermatophyta</taxon>
        <taxon>Magnoliopsida</taxon>
        <taxon>eudicotyledons</taxon>
        <taxon>Gunneridae</taxon>
        <taxon>Pentapetalae</taxon>
        <taxon>rosids</taxon>
        <taxon>fabids</taxon>
        <taxon>Fabales</taxon>
        <taxon>Fabaceae</taxon>
        <taxon>Papilionoideae</taxon>
        <taxon>50 kb inversion clade</taxon>
        <taxon>NPAAA clade</taxon>
        <taxon>Hologalegina</taxon>
        <taxon>IRL clade</taxon>
        <taxon>Trifolieae</taxon>
        <taxon>Medicago</taxon>
    </lineage>
</organism>
<feature type="signal peptide" evidence="1">
    <location>
        <begin position="1"/>
        <end position="17"/>
    </location>
</feature>
<reference evidence="2 4" key="1">
    <citation type="journal article" date="2011" name="Nature">
        <title>The Medicago genome provides insight into the evolution of rhizobial symbioses.</title>
        <authorList>
            <person name="Young N.D."/>
            <person name="Debelle F."/>
            <person name="Oldroyd G.E."/>
            <person name="Geurts R."/>
            <person name="Cannon S.B."/>
            <person name="Udvardi M.K."/>
            <person name="Benedito V.A."/>
            <person name="Mayer K.F."/>
            <person name="Gouzy J."/>
            <person name="Schoof H."/>
            <person name="Van de Peer Y."/>
            <person name="Proost S."/>
            <person name="Cook D.R."/>
            <person name="Meyers B.C."/>
            <person name="Spannagl M."/>
            <person name="Cheung F."/>
            <person name="De Mita S."/>
            <person name="Krishnakumar V."/>
            <person name="Gundlach H."/>
            <person name="Zhou S."/>
            <person name="Mudge J."/>
            <person name="Bharti A.K."/>
            <person name="Murray J.D."/>
            <person name="Naoumkina M.A."/>
            <person name="Rosen B."/>
            <person name="Silverstein K.A."/>
            <person name="Tang H."/>
            <person name="Rombauts S."/>
            <person name="Zhao P.X."/>
            <person name="Zhou P."/>
            <person name="Barbe V."/>
            <person name="Bardou P."/>
            <person name="Bechner M."/>
            <person name="Bellec A."/>
            <person name="Berger A."/>
            <person name="Berges H."/>
            <person name="Bidwell S."/>
            <person name="Bisseling T."/>
            <person name="Choisne N."/>
            <person name="Couloux A."/>
            <person name="Denny R."/>
            <person name="Deshpande S."/>
            <person name="Dai X."/>
            <person name="Doyle J.J."/>
            <person name="Dudez A.M."/>
            <person name="Farmer A.D."/>
            <person name="Fouteau S."/>
            <person name="Franken C."/>
            <person name="Gibelin C."/>
            <person name="Gish J."/>
            <person name="Goldstein S."/>
            <person name="Gonzalez A.J."/>
            <person name="Green P.J."/>
            <person name="Hallab A."/>
            <person name="Hartog M."/>
            <person name="Hua A."/>
            <person name="Humphray S.J."/>
            <person name="Jeong D.H."/>
            <person name="Jing Y."/>
            <person name="Jocker A."/>
            <person name="Kenton S.M."/>
            <person name="Kim D.J."/>
            <person name="Klee K."/>
            <person name="Lai H."/>
            <person name="Lang C."/>
            <person name="Lin S."/>
            <person name="Macmil S.L."/>
            <person name="Magdelenat G."/>
            <person name="Matthews L."/>
            <person name="McCorrison J."/>
            <person name="Monaghan E.L."/>
            <person name="Mun J.H."/>
            <person name="Najar F.Z."/>
            <person name="Nicholson C."/>
            <person name="Noirot C."/>
            <person name="O'Bleness M."/>
            <person name="Paule C.R."/>
            <person name="Poulain J."/>
            <person name="Prion F."/>
            <person name="Qin B."/>
            <person name="Qu C."/>
            <person name="Retzel E.F."/>
            <person name="Riddle C."/>
            <person name="Sallet E."/>
            <person name="Samain S."/>
            <person name="Samson N."/>
            <person name="Sanders I."/>
            <person name="Saurat O."/>
            <person name="Scarpelli C."/>
            <person name="Schiex T."/>
            <person name="Segurens B."/>
            <person name="Severin A.J."/>
            <person name="Sherrier D.J."/>
            <person name="Shi R."/>
            <person name="Sims S."/>
            <person name="Singer S.R."/>
            <person name="Sinharoy S."/>
            <person name="Sterck L."/>
            <person name="Viollet A."/>
            <person name="Wang B.B."/>
            <person name="Wang K."/>
            <person name="Wang M."/>
            <person name="Wang X."/>
            <person name="Warfsmann J."/>
            <person name="Weissenbach J."/>
            <person name="White D.D."/>
            <person name="White J.D."/>
            <person name="Wiley G.B."/>
            <person name="Wincker P."/>
            <person name="Xing Y."/>
            <person name="Yang L."/>
            <person name="Yao Z."/>
            <person name="Ying F."/>
            <person name="Zhai J."/>
            <person name="Zhou L."/>
            <person name="Zuber A."/>
            <person name="Denarie J."/>
            <person name="Dixon R.A."/>
            <person name="May G.D."/>
            <person name="Schwartz D.C."/>
            <person name="Rogers J."/>
            <person name="Quetier F."/>
            <person name="Town C.D."/>
            <person name="Roe B.A."/>
        </authorList>
    </citation>
    <scope>NUCLEOTIDE SEQUENCE [LARGE SCALE GENOMIC DNA]</scope>
    <source>
        <strain evidence="2">A17</strain>
        <strain evidence="3 4">cv. Jemalong A17</strain>
    </source>
</reference>
<keyword evidence="1" id="KW-0732">Signal</keyword>
<reference evidence="3" key="3">
    <citation type="submission" date="2015-04" db="UniProtKB">
        <authorList>
            <consortium name="EnsemblPlants"/>
        </authorList>
    </citation>
    <scope>IDENTIFICATION</scope>
    <source>
        <strain evidence="3">cv. Jemalong A17</strain>
    </source>
</reference>
<evidence type="ECO:0000256" key="1">
    <source>
        <dbReference type="SAM" id="SignalP"/>
    </source>
</evidence>
<proteinExistence type="predicted"/>
<sequence length="146" mass="16631">MILSLSLVCYLLELINNNPLEFINNNPLEFINNKMNNRKDHELVGKRTRFMMNSMNNNINSNGSSHSHDVTVPSSLMSPLENQSLSNPHSNGFPFWSSDEITNNNDHHHQLSLDLSATTLLDNNNEQQTREASNEMMMMLLMVVVS</sequence>
<accession>G7ISP6</accession>
<gene>
    <name evidence="2" type="ordered locus">MTR_2g027920</name>
</gene>
<evidence type="ECO:0000313" key="2">
    <source>
        <dbReference type="EMBL" id="AES64628.1"/>
    </source>
</evidence>
<feature type="chain" id="PRO_5014572422" evidence="1">
    <location>
        <begin position="18"/>
        <end position="146"/>
    </location>
</feature>
<dbReference type="EMBL" id="CM001218">
    <property type="protein sequence ID" value="AES64628.1"/>
    <property type="molecule type" value="Genomic_DNA"/>
</dbReference>
<evidence type="ECO:0000313" key="3">
    <source>
        <dbReference type="EnsemblPlants" id="AES64628"/>
    </source>
</evidence>
<reference evidence="2 4" key="2">
    <citation type="journal article" date="2014" name="BMC Genomics">
        <title>An improved genome release (version Mt4.0) for the model legume Medicago truncatula.</title>
        <authorList>
            <person name="Tang H."/>
            <person name="Krishnakumar V."/>
            <person name="Bidwell S."/>
            <person name="Rosen B."/>
            <person name="Chan A."/>
            <person name="Zhou S."/>
            <person name="Gentzbittel L."/>
            <person name="Childs K.L."/>
            <person name="Yandell M."/>
            <person name="Gundlach H."/>
            <person name="Mayer K.F."/>
            <person name="Schwartz D.C."/>
            <person name="Town C.D."/>
        </authorList>
    </citation>
    <scope>GENOME REANNOTATION</scope>
    <source>
        <strain evidence="3 4">cv. Jemalong A17</strain>
    </source>
</reference>
<keyword evidence="4" id="KW-1185">Reference proteome</keyword>
<dbReference type="AlphaFoldDB" id="G7ISP6"/>
<name>G7ISP6_MEDTR</name>